<keyword evidence="1" id="KW-0812">Transmembrane</keyword>
<keyword evidence="1" id="KW-0472">Membrane</keyword>
<keyword evidence="1" id="KW-1133">Transmembrane helix</keyword>
<sequence>MKKTGVICRSQNLLSLKTNELVLVVCAAAVITLGVIVIVIICCIYRSVGRKARRMEAMRQLWEHAEPPVRLFSFFL</sequence>
<reference evidence="2 3" key="1">
    <citation type="submission" date="2014-11" db="EMBL/GenBank/DDBJ databases">
        <title>Genetic blueprint of the zoonotic pathogen Toxocara canis.</title>
        <authorList>
            <person name="Zhu X.-Q."/>
            <person name="Korhonen P.K."/>
            <person name="Cai H."/>
            <person name="Young N.D."/>
            <person name="Nejsum P."/>
            <person name="von Samson-Himmelstjerna G."/>
            <person name="Boag P.R."/>
            <person name="Tan P."/>
            <person name="Li Q."/>
            <person name="Min J."/>
            <person name="Yang Y."/>
            <person name="Wang X."/>
            <person name="Fang X."/>
            <person name="Hall R.S."/>
            <person name="Hofmann A."/>
            <person name="Sternberg P.W."/>
            <person name="Jex A.R."/>
            <person name="Gasser R.B."/>
        </authorList>
    </citation>
    <scope>NUCLEOTIDE SEQUENCE [LARGE SCALE GENOMIC DNA]</scope>
    <source>
        <strain evidence="2">PN_DK_2014</strain>
    </source>
</reference>
<comment type="caution">
    <text evidence="2">The sequence shown here is derived from an EMBL/GenBank/DDBJ whole genome shotgun (WGS) entry which is preliminary data.</text>
</comment>
<dbReference type="EMBL" id="JPKZ01021963">
    <property type="protein sequence ID" value="KHN71514.1"/>
    <property type="molecule type" value="Genomic_DNA"/>
</dbReference>
<evidence type="ECO:0000313" key="2">
    <source>
        <dbReference type="EMBL" id="KHN71514.1"/>
    </source>
</evidence>
<accession>A0A0B2UQJ1</accession>
<dbReference type="AlphaFoldDB" id="A0A0B2UQJ1"/>
<name>A0A0B2UQJ1_TOXCA</name>
<keyword evidence="3" id="KW-1185">Reference proteome</keyword>
<organism evidence="2 3">
    <name type="scientific">Toxocara canis</name>
    <name type="common">Canine roundworm</name>
    <dbReference type="NCBI Taxonomy" id="6265"/>
    <lineage>
        <taxon>Eukaryota</taxon>
        <taxon>Metazoa</taxon>
        <taxon>Ecdysozoa</taxon>
        <taxon>Nematoda</taxon>
        <taxon>Chromadorea</taxon>
        <taxon>Rhabditida</taxon>
        <taxon>Spirurina</taxon>
        <taxon>Ascaridomorpha</taxon>
        <taxon>Ascaridoidea</taxon>
        <taxon>Toxocaridae</taxon>
        <taxon>Toxocara</taxon>
    </lineage>
</organism>
<protein>
    <submittedName>
        <fullName evidence="2">Uncharacterized protein</fullName>
    </submittedName>
</protein>
<proteinExistence type="predicted"/>
<evidence type="ECO:0000256" key="1">
    <source>
        <dbReference type="SAM" id="Phobius"/>
    </source>
</evidence>
<dbReference type="Proteomes" id="UP000031036">
    <property type="component" value="Unassembled WGS sequence"/>
</dbReference>
<feature type="transmembrane region" description="Helical" evidence="1">
    <location>
        <begin position="21"/>
        <end position="45"/>
    </location>
</feature>
<gene>
    <name evidence="2" type="ORF">Tcan_02206</name>
</gene>
<evidence type="ECO:0000313" key="3">
    <source>
        <dbReference type="Proteomes" id="UP000031036"/>
    </source>
</evidence>